<dbReference type="RefSeq" id="WP_264088982.1">
    <property type="nucleotide sequence ID" value="NZ_JAMPJT010000002.1"/>
</dbReference>
<comment type="caution">
    <text evidence="2">The sequence shown here is derived from an EMBL/GenBank/DDBJ whole genome shotgun (WGS) entry which is preliminary data.</text>
</comment>
<evidence type="ECO:0000313" key="4">
    <source>
        <dbReference type="Proteomes" id="UP001165568"/>
    </source>
</evidence>
<reference evidence="2" key="1">
    <citation type="submission" date="2022-04" db="EMBL/GenBank/DDBJ databases">
        <title>Brenneria sp. isolated from walnut trees in Serbia.</title>
        <authorList>
            <person name="Gasic K."/>
            <person name="Zlatkovic N."/>
            <person name="Kuzmanovic N."/>
        </authorList>
    </citation>
    <scope>NUCLEOTIDE SEQUENCE</scope>
    <source>
        <strain evidence="3">KBI 423</strain>
        <strain evidence="2">KBI 447</strain>
    </source>
</reference>
<evidence type="ECO:0000313" key="3">
    <source>
        <dbReference type="EMBL" id="MCV9881263.1"/>
    </source>
</evidence>
<dbReference type="Gene3D" id="3.30.70.100">
    <property type="match status" value="1"/>
</dbReference>
<dbReference type="SUPFAM" id="SSF54909">
    <property type="entry name" value="Dimeric alpha+beta barrel"/>
    <property type="match status" value="1"/>
</dbReference>
<evidence type="ECO:0000313" key="2">
    <source>
        <dbReference type="EMBL" id="MCV9878173.1"/>
    </source>
</evidence>
<dbReference type="EMBL" id="JAMPJT010000002">
    <property type="protein sequence ID" value="MCV9878173.1"/>
    <property type="molecule type" value="Genomic_DNA"/>
</dbReference>
<organism evidence="2 5">
    <name type="scientific">Brenneria izbisi</name>
    <dbReference type="NCBI Taxonomy" id="2939450"/>
    <lineage>
        <taxon>Bacteria</taxon>
        <taxon>Pseudomonadati</taxon>
        <taxon>Pseudomonadota</taxon>
        <taxon>Gammaproteobacteria</taxon>
        <taxon>Enterobacterales</taxon>
        <taxon>Pectobacteriaceae</taxon>
        <taxon>Brenneria</taxon>
    </lineage>
</organism>
<name>A0AA41XW36_9GAMM</name>
<dbReference type="InterPro" id="IPR011008">
    <property type="entry name" value="Dimeric_a/b-barrel"/>
</dbReference>
<proteinExistence type="predicted"/>
<dbReference type="InterPro" id="IPR007138">
    <property type="entry name" value="ABM_dom"/>
</dbReference>
<dbReference type="Proteomes" id="UP001165568">
    <property type="component" value="Unassembled WGS sequence"/>
</dbReference>
<keyword evidence="2" id="KW-0560">Oxidoreductase</keyword>
<dbReference type="EMBL" id="JAMPJU010000002">
    <property type="protein sequence ID" value="MCV9881263.1"/>
    <property type="molecule type" value="Genomic_DNA"/>
</dbReference>
<dbReference type="PANTHER" id="PTHR37811">
    <property type="entry name" value="BLL5343 PROTEIN"/>
    <property type="match status" value="1"/>
</dbReference>
<feature type="domain" description="ABM" evidence="1">
    <location>
        <begin position="7"/>
        <end position="54"/>
    </location>
</feature>
<dbReference type="PANTHER" id="PTHR37811:SF2">
    <property type="entry name" value="ABM DOMAIN-CONTAINING PROTEIN"/>
    <property type="match status" value="1"/>
</dbReference>
<dbReference type="InterPro" id="IPR052936">
    <property type="entry name" value="Jasmonate_Hydroxylase-like"/>
</dbReference>
<protein>
    <submittedName>
        <fullName evidence="2">Antibiotic biosynthesis monooxygenase</fullName>
    </submittedName>
</protein>
<evidence type="ECO:0000313" key="5">
    <source>
        <dbReference type="Proteomes" id="UP001165569"/>
    </source>
</evidence>
<dbReference type="GO" id="GO:0004497">
    <property type="term" value="F:monooxygenase activity"/>
    <property type="evidence" value="ECO:0007669"/>
    <property type="project" value="UniProtKB-KW"/>
</dbReference>
<dbReference type="Pfam" id="PF03992">
    <property type="entry name" value="ABM"/>
    <property type="match status" value="1"/>
</dbReference>
<sequence>MSNRMVALAMQQPGYLGAESARDSQGFGITVSYWDSLEAIRQWKNHAEHRIAQEFGITEWYRHYELRISEVKYAYGKRVG</sequence>
<gene>
    <name evidence="2" type="ORF">NC803_04855</name>
    <name evidence="3" type="ORF">NC856_03075</name>
</gene>
<keyword evidence="2" id="KW-0503">Monooxygenase</keyword>
<evidence type="ECO:0000259" key="1">
    <source>
        <dbReference type="Pfam" id="PF03992"/>
    </source>
</evidence>
<keyword evidence="4" id="KW-1185">Reference proteome</keyword>
<dbReference type="Proteomes" id="UP001165569">
    <property type="component" value="Unassembled WGS sequence"/>
</dbReference>
<dbReference type="AlphaFoldDB" id="A0AA41XW36"/>
<accession>A0AA41XW36</accession>